<feature type="domain" description="DUF6697" evidence="1">
    <location>
        <begin position="2"/>
        <end position="198"/>
    </location>
</feature>
<accession>A0A8H6HAC6</accession>
<sequence>MLSKGYGAATQALLWDNRKKAASPDQVKKIIYPSFETNPDMPAAPGEPGLLLCGRTELLDGTWSLFIRVFDLKGKEATLKRWRYAGEYESTVVGDLGASDFAKMDAKVKETWGKKIAYHKKHAAYVEMRARITLRKEGKAVTKANVDKEKGNIKDLPKAKSKVTVQDVVDAFSAGGEVIPIIRMVCVSYNHAFAQELDELLAAHAGK</sequence>
<protein>
    <recommendedName>
        <fullName evidence="1">DUF6697 domain-containing protein</fullName>
    </recommendedName>
</protein>
<name>A0A8H6HAC6_9AGAR</name>
<gene>
    <name evidence="2" type="ORF">DFP72DRAFT_1080153</name>
</gene>
<comment type="caution">
    <text evidence="2">The sequence shown here is derived from an EMBL/GenBank/DDBJ whole genome shotgun (WGS) entry which is preliminary data.</text>
</comment>
<dbReference type="AlphaFoldDB" id="A0A8H6HAC6"/>
<proteinExistence type="predicted"/>
<evidence type="ECO:0000259" key="1">
    <source>
        <dbReference type="Pfam" id="PF20411"/>
    </source>
</evidence>
<organism evidence="2 3">
    <name type="scientific">Ephemerocybe angulata</name>
    <dbReference type="NCBI Taxonomy" id="980116"/>
    <lineage>
        <taxon>Eukaryota</taxon>
        <taxon>Fungi</taxon>
        <taxon>Dikarya</taxon>
        <taxon>Basidiomycota</taxon>
        <taxon>Agaricomycotina</taxon>
        <taxon>Agaricomycetes</taxon>
        <taxon>Agaricomycetidae</taxon>
        <taxon>Agaricales</taxon>
        <taxon>Agaricineae</taxon>
        <taxon>Psathyrellaceae</taxon>
        <taxon>Ephemerocybe</taxon>
    </lineage>
</organism>
<evidence type="ECO:0000313" key="2">
    <source>
        <dbReference type="EMBL" id="KAF6743379.1"/>
    </source>
</evidence>
<reference evidence="2 3" key="1">
    <citation type="submission" date="2020-07" db="EMBL/GenBank/DDBJ databases">
        <title>Comparative genomics of pyrophilous fungi reveals a link between fire events and developmental genes.</title>
        <authorList>
            <consortium name="DOE Joint Genome Institute"/>
            <person name="Steindorff A.S."/>
            <person name="Carver A."/>
            <person name="Calhoun S."/>
            <person name="Stillman K."/>
            <person name="Liu H."/>
            <person name="Lipzen A."/>
            <person name="Pangilinan J."/>
            <person name="Labutti K."/>
            <person name="Bruns T.D."/>
            <person name="Grigoriev I.V."/>
        </authorList>
    </citation>
    <scope>NUCLEOTIDE SEQUENCE [LARGE SCALE GENOMIC DNA]</scope>
    <source>
        <strain evidence="2 3">CBS 144469</strain>
    </source>
</reference>
<keyword evidence="3" id="KW-1185">Reference proteome</keyword>
<dbReference type="Pfam" id="PF20411">
    <property type="entry name" value="DUF6697"/>
    <property type="match status" value="1"/>
</dbReference>
<dbReference type="InterPro" id="IPR046520">
    <property type="entry name" value="DUF6697"/>
</dbReference>
<dbReference type="EMBL" id="JACGCI010000146">
    <property type="protein sequence ID" value="KAF6743379.1"/>
    <property type="molecule type" value="Genomic_DNA"/>
</dbReference>
<evidence type="ECO:0000313" key="3">
    <source>
        <dbReference type="Proteomes" id="UP000521943"/>
    </source>
</evidence>
<dbReference type="OrthoDB" id="3265858at2759"/>
<dbReference type="Proteomes" id="UP000521943">
    <property type="component" value="Unassembled WGS sequence"/>
</dbReference>